<evidence type="ECO:0000256" key="5">
    <source>
        <dbReference type="ARBA" id="ARBA00022801"/>
    </source>
</evidence>
<dbReference type="EMBL" id="MSFL01000001">
    <property type="protein sequence ID" value="PWY92235.1"/>
    <property type="molecule type" value="Genomic_DNA"/>
</dbReference>
<dbReference type="VEuPathDB" id="FungiDB:BO70DRAFT_282833"/>
<evidence type="ECO:0000313" key="13">
    <source>
        <dbReference type="Proteomes" id="UP000247233"/>
    </source>
</evidence>
<keyword evidence="3" id="KW-0119">Carbohydrate metabolism</keyword>
<gene>
    <name evidence="12" type="ORF">BO70DRAFT_282833</name>
</gene>
<evidence type="ECO:0000256" key="9">
    <source>
        <dbReference type="SAM" id="SignalP"/>
    </source>
</evidence>
<accession>A0A317X1M3</accession>
<dbReference type="EC" id="3.1.1.73" evidence="1"/>
<dbReference type="GO" id="GO:0016042">
    <property type="term" value="P:lipid catabolic process"/>
    <property type="evidence" value="ECO:0007669"/>
    <property type="project" value="InterPro"/>
</dbReference>
<organism evidence="12 13">
    <name type="scientific">Aspergillus heteromorphus CBS 117.55</name>
    <dbReference type="NCBI Taxonomy" id="1448321"/>
    <lineage>
        <taxon>Eukaryota</taxon>
        <taxon>Fungi</taxon>
        <taxon>Dikarya</taxon>
        <taxon>Ascomycota</taxon>
        <taxon>Pezizomycotina</taxon>
        <taxon>Eurotiomycetes</taxon>
        <taxon>Eurotiomycetidae</taxon>
        <taxon>Eurotiales</taxon>
        <taxon>Aspergillaceae</taxon>
        <taxon>Aspergillus</taxon>
        <taxon>Aspergillus subgen. Circumdati</taxon>
    </lineage>
</organism>
<keyword evidence="13" id="KW-1185">Reference proteome</keyword>
<dbReference type="PANTHER" id="PTHR46640:SF1">
    <property type="entry name" value="FUNGAL LIPASE-LIKE DOMAIN-CONTAINING PROTEIN-RELATED"/>
    <property type="match status" value="1"/>
</dbReference>
<keyword evidence="2" id="KW-0719">Serine esterase</keyword>
<dbReference type="Gene3D" id="3.40.50.1820">
    <property type="entry name" value="alpha/beta hydrolase"/>
    <property type="match status" value="1"/>
</dbReference>
<dbReference type="Pfam" id="PF01764">
    <property type="entry name" value="Lipase_3"/>
    <property type="match status" value="1"/>
</dbReference>
<evidence type="ECO:0000256" key="2">
    <source>
        <dbReference type="ARBA" id="ARBA00022487"/>
    </source>
</evidence>
<evidence type="ECO:0000256" key="6">
    <source>
        <dbReference type="ARBA" id="ARBA00034075"/>
    </source>
</evidence>
<protein>
    <recommendedName>
        <fullName evidence="1">feruloyl esterase</fullName>
        <ecNumber evidence="1">3.1.1.73</ecNumber>
    </recommendedName>
    <alternativeName>
        <fullName evidence="8">Ferulic acid esterase A</fullName>
    </alternativeName>
</protein>
<dbReference type="SUPFAM" id="SSF53474">
    <property type="entry name" value="alpha/beta-Hydrolases"/>
    <property type="match status" value="1"/>
</dbReference>
<dbReference type="InterPro" id="IPR005592">
    <property type="entry name" value="Mono/diacylglycerol_lipase_N"/>
</dbReference>
<dbReference type="PANTHER" id="PTHR46640">
    <property type="entry name" value="TRIACYLGLYCEROL LIPASE, PUTATIVE (AFU_ORTHOLOGUE AFUA_6G06510)-RELATED"/>
    <property type="match status" value="1"/>
</dbReference>
<feature type="domain" description="Fungal lipase-type" evidence="10">
    <location>
        <begin position="104"/>
        <end position="236"/>
    </location>
</feature>
<feature type="chain" id="PRO_5016277835" description="feruloyl esterase" evidence="9">
    <location>
        <begin position="20"/>
        <end position="296"/>
    </location>
</feature>
<evidence type="ECO:0000313" key="12">
    <source>
        <dbReference type="EMBL" id="PWY92235.1"/>
    </source>
</evidence>
<evidence type="ECO:0000256" key="3">
    <source>
        <dbReference type="ARBA" id="ARBA00022651"/>
    </source>
</evidence>
<evidence type="ECO:0000256" key="1">
    <source>
        <dbReference type="ARBA" id="ARBA00013091"/>
    </source>
</evidence>
<proteinExistence type="inferred from homology"/>
<dbReference type="CDD" id="cd00519">
    <property type="entry name" value="Lipase_3"/>
    <property type="match status" value="1"/>
</dbReference>
<evidence type="ECO:0000259" key="11">
    <source>
        <dbReference type="Pfam" id="PF03893"/>
    </source>
</evidence>
<evidence type="ECO:0000256" key="8">
    <source>
        <dbReference type="ARBA" id="ARBA00041313"/>
    </source>
</evidence>
<dbReference type="Pfam" id="PF03893">
    <property type="entry name" value="Lipase3_N"/>
    <property type="match status" value="1"/>
</dbReference>
<dbReference type="Proteomes" id="UP000247233">
    <property type="component" value="Unassembled WGS sequence"/>
</dbReference>
<keyword evidence="3" id="KW-0858">Xylan degradation</keyword>
<dbReference type="InterPro" id="IPR029058">
    <property type="entry name" value="AB_hydrolase_fold"/>
</dbReference>
<dbReference type="OrthoDB" id="426718at2759"/>
<comment type="catalytic activity">
    <reaction evidence="6">
        <text>feruloyl-polysaccharide + H2O = ferulate + polysaccharide.</text>
        <dbReference type="EC" id="3.1.1.73"/>
    </reaction>
</comment>
<keyword evidence="4 9" id="KW-0732">Signal</keyword>
<dbReference type="STRING" id="1448321.A0A317X1M3"/>
<dbReference type="InterPro" id="IPR051299">
    <property type="entry name" value="AB_hydrolase_lip/est"/>
</dbReference>
<sequence>MFSGRFCFSVLATATAVLGATVQLDARDVTATALTQLDLFAQWSAAAYCSTNLETDDISVTCADDACPSVEAASTEILLEFDETNDYGDTAGFFAVDRTNERLVVAFRGSRTLENWIADLTFVFEDIDDICSGCKAHEGFWKSWETVADTLTSEIETAMTTYPGYTLYFTGHSLGGALAMLGATALRTAGYTIELYTYGCPRVGNYELAEYITSQGSGANFRVTHLNDIVPRLPPMLLGYSHPSPEYWITSGTLDAVTADDIEIIEGIDSTAGNAGEATESILAHLWYFFSIATCL</sequence>
<evidence type="ECO:0000256" key="4">
    <source>
        <dbReference type="ARBA" id="ARBA00022729"/>
    </source>
</evidence>
<feature type="signal peptide" evidence="9">
    <location>
        <begin position="1"/>
        <end position="19"/>
    </location>
</feature>
<comment type="similarity">
    <text evidence="7">Belongs to the AB hydrolase superfamily. FaeA family.</text>
</comment>
<keyword evidence="3" id="KW-0624">Polysaccharide degradation</keyword>
<evidence type="ECO:0000259" key="10">
    <source>
        <dbReference type="Pfam" id="PF01764"/>
    </source>
</evidence>
<dbReference type="GeneID" id="37061295"/>
<keyword evidence="5" id="KW-0378">Hydrolase</keyword>
<dbReference type="GO" id="GO:0045493">
    <property type="term" value="P:xylan catabolic process"/>
    <property type="evidence" value="ECO:0007669"/>
    <property type="project" value="UniProtKB-KW"/>
</dbReference>
<name>A0A317X1M3_9EURO</name>
<feature type="domain" description="Mono-/di-acylglycerol lipase N-terminal" evidence="11">
    <location>
        <begin position="10"/>
        <end position="78"/>
    </location>
</feature>
<dbReference type="RefSeq" id="XP_025403974.1">
    <property type="nucleotide sequence ID" value="XM_025539058.1"/>
</dbReference>
<dbReference type="AlphaFoldDB" id="A0A317X1M3"/>
<dbReference type="GO" id="GO:0030600">
    <property type="term" value="F:feruloyl esterase activity"/>
    <property type="evidence" value="ECO:0007669"/>
    <property type="project" value="UniProtKB-EC"/>
</dbReference>
<reference evidence="12 13" key="1">
    <citation type="submission" date="2016-12" db="EMBL/GenBank/DDBJ databases">
        <title>The genomes of Aspergillus section Nigri reveals drivers in fungal speciation.</title>
        <authorList>
            <consortium name="DOE Joint Genome Institute"/>
            <person name="Vesth T.C."/>
            <person name="Nybo J."/>
            <person name="Theobald S."/>
            <person name="Brandl J."/>
            <person name="Frisvad J.C."/>
            <person name="Nielsen K.F."/>
            <person name="Lyhne E.K."/>
            <person name="Kogle M.E."/>
            <person name="Kuo A."/>
            <person name="Riley R."/>
            <person name="Clum A."/>
            <person name="Nolan M."/>
            <person name="Lipzen A."/>
            <person name="Salamov A."/>
            <person name="Henrissat B."/>
            <person name="Wiebenga A."/>
            <person name="De Vries R.P."/>
            <person name="Grigoriev I.V."/>
            <person name="Mortensen U.H."/>
            <person name="Andersen M.R."/>
            <person name="Baker S.E."/>
        </authorList>
    </citation>
    <scope>NUCLEOTIDE SEQUENCE [LARGE SCALE GENOMIC DNA]</scope>
    <source>
        <strain evidence="12 13">CBS 117.55</strain>
    </source>
</reference>
<comment type="caution">
    <text evidence="12">The sequence shown here is derived from an EMBL/GenBank/DDBJ whole genome shotgun (WGS) entry which is preliminary data.</text>
</comment>
<dbReference type="InterPro" id="IPR002921">
    <property type="entry name" value="Fungal_lipase-type"/>
</dbReference>
<evidence type="ECO:0000256" key="7">
    <source>
        <dbReference type="ARBA" id="ARBA00037991"/>
    </source>
</evidence>